<feature type="domain" description="Tyrosine specific protein phosphatases" evidence="4">
    <location>
        <begin position="737"/>
        <end position="806"/>
    </location>
</feature>
<dbReference type="PROSITE" id="PS50056">
    <property type="entry name" value="TYR_PHOSPHATASE_2"/>
    <property type="match status" value="1"/>
</dbReference>
<dbReference type="HOGENOM" id="CLU_365223_0_0_1"/>
<dbReference type="OMA" id="TVCIAEC"/>
<dbReference type="PANTHER" id="PTHR47550">
    <property type="entry name" value="DUAL SPECIFICITY PROTEIN PHOSPHATASE PPS1"/>
    <property type="match status" value="1"/>
</dbReference>
<keyword evidence="6" id="KW-1185">Reference proteome</keyword>
<dbReference type="GO" id="GO:0008138">
    <property type="term" value="F:protein tyrosine/serine/threonine phosphatase activity"/>
    <property type="evidence" value="ECO:0007669"/>
    <property type="project" value="InterPro"/>
</dbReference>
<dbReference type="OrthoDB" id="273181at2759"/>
<evidence type="ECO:0000256" key="2">
    <source>
        <dbReference type="ARBA" id="ARBA00022912"/>
    </source>
</evidence>
<dbReference type="AlphaFoldDB" id="G0VAA3"/>
<dbReference type="Pfam" id="PF00782">
    <property type="entry name" value="DSPc"/>
    <property type="match status" value="1"/>
</dbReference>
<reference key="2">
    <citation type="submission" date="2011-08" db="EMBL/GenBank/DDBJ databases">
        <title>Genome sequence of Naumovozyma castellii.</title>
        <authorList>
            <person name="Gordon J.L."/>
            <person name="Armisen D."/>
            <person name="Proux-Wera E."/>
            <person name="OhEigeartaigh S.S."/>
            <person name="Byrne K.P."/>
            <person name="Wolfe K.H."/>
        </authorList>
    </citation>
    <scope>NUCLEOTIDE SEQUENCE</scope>
    <source>
        <strain>Type strain:CBS 4309</strain>
    </source>
</reference>
<evidence type="ECO:0000259" key="3">
    <source>
        <dbReference type="PROSITE" id="PS50054"/>
    </source>
</evidence>
<dbReference type="Proteomes" id="UP000001640">
    <property type="component" value="Chromosome 2"/>
</dbReference>
<evidence type="ECO:0000313" key="6">
    <source>
        <dbReference type="Proteomes" id="UP000001640"/>
    </source>
</evidence>
<dbReference type="InterPro" id="IPR020422">
    <property type="entry name" value="TYR_PHOSPHATASE_DUAL_dom"/>
</dbReference>
<dbReference type="InParanoid" id="G0VAA3"/>
<dbReference type="InterPro" id="IPR047949">
    <property type="entry name" value="PPS1_DSP"/>
</dbReference>
<dbReference type="InterPro" id="IPR053239">
    <property type="entry name" value="Dual_spec_PTase"/>
</dbReference>
<accession>G0VAA3</accession>
<dbReference type="PANTHER" id="PTHR47550:SF1">
    <property type="entry name" value="DUAL SPECIFICITY PROTEIN PHOSPHATASE PPS1"/>
    <property type="match status" value="1"/>
</dbReference>
<dbReference type="SMART" id="SM00195">
    <property type="entry name" value="DSPc"/>
    <property type="match status" value="1"/>
</dbReference>
<dbReference type="InterPro" id="IPR003595">
    <property type="entry name" value="Tyr_Pase_cat"/>
</dbReference>
<dbReference type="InterPro" id="IPR016130">
    <property type="entry name" value="Tyr_Pase_AS"/>
</dbReference>
<keyword evidence="1" id="KW-0378">Hydrolase</keyword>
<dbReference type="GO" id="GO:0033260">
    <property type="term" value="P:nuclear DNA replication"/>
    <property type="evidence" value="ECO:0007669"/>
    <property type="project" value="InterPro"/>
</dbReference>
<evidence type="ECO:0000259" key="4">
    <source>
        <dbReference type="PROSITE" id="PS50056"/>
    </source>
</evidence>
<dbReference type="CDD" id="cd14516">
    <property type="entry name" value="DSP_fungal_PPS1"/>
    <property type="match status" value="1"/>
</dbReference>
<dbReference type="KEGG" id="ncs:NCAS_0B07490"/>
<dbReference type="PROSITE" id="PS00383">
    <property type="entry name" value="TYR_PHOSPHATASE_1"/>
    <property type="match status" value="1"/>
</dbReference>
<evidence type="ECO:0000256" key="1">
    <source>
        <dbReference type="ARBA" id="ARBA00022801"/>
    </source>
</evidence>
<sequence>MPYTDPLLKRFNNHVDEPQADQNKRKALARTNSSILVPASITPEMLSLLLQRHQETPLPECATMFPWLHHYSTMAPPYSVKTSNFVTVIRSQTVAKGWIGNTGLLKNSVDPQDVFISWEEQTQFKYLDIKNDKQKWEIAILIKDMLLKDLGQDAENINQETYSLEAMVALCITYGILPFLKTDPYARRKYCEKRQVGSSLRSNGNNITDGWKHAGAFRRFDLQVAKMVELSSNIIVYCFNSYNEQHSFQHNHDCKICNLLAILVQVAQRSLQKNYLKGENNATESQFIFPSISIMDYTSLNEFPKDVLITPPMLEKYTERKSALKLTSPYDIVSFNNWDKDALYHERLEVAKTSSSTCVDAESSLWCGNLTDYEIYRVFQKDGIDTSVLQNYNNNPLLNNTTVTLPELDYHEGKSSSNDFILFNIPELEVPICLFMKCTENAMLPSLEKLWNVLTTALQARNEASLEAGQIHYLTFPSSGSIGLGTLNINLIELILNTCYLIYQISQMTKFGTFLYCPDGYTDTSFLLVAYLIFVWDLSLEDVLYKLHLERKRPFFLFNVDLQVLGHLQTLLREYSPKRSQNHENYSSNAIEPLRVSPEMFSSIFLIKLPKSSDFSKLNGPLPSKILEHLYLGSLDHAQSPELLKRLGITHIVSVGEELSWVIKSRSRGISSPAPLKSVANNNRVGSSTLRRATMVANTSPPVPTEPTGSSYEVFTHDGFKVCRINNLQDNGCDPLLNQLNMLLAFIDECYNSGGKVLVHCMVGVSRSATVCIAECMKRLQCDVLKAYLYVRVRRLNVIIQPNLMFMYELLKWQEIQGISKRIDWHILCRSIAELNAKYTT</sequence>
<protein>
    <submittedName>
        <fullName evidence="5">Uncharacterized protein</fullName>
    </submittedName>
</protein>
<dbReference type="InterPro" id="IPR000340">
    <property type="entry name" value="Dual-sp_phosphatase_cat-dom"/>
</dbReference>
<dbReference type="STRING" id="1064592.G0VAA3"/>
<dbReference type="RefSeq" id="XP_003675204.1">
    <property type="nucleotide sequence ID" value="XM_003675156.1"/>
</dbReference>
<dbReference type="PROSITE" id="PS50054">
    <property type="entry name" value="TYR_PHOSPHATASE_DUAL"/>
    <property type="match status" value="1"/>
</dbReference>
<evidence type="ECO:0000313" key="5">
    <source>
        <dbReference type="EMBL" id="CCC68833.1"/>
    </source>
</evidence>
<dbReference type="GO" id="GO:0005634">
    <property type="term" value="C:nucleus"/>
    <property type="evidence" value="ECO:0007669"/>
    <property type="project" value="GOC"/>
</dbReference>
<dbReference type="InterPro" id="IPR000387">
    <property type="entry name" value="Tyr_Pase_dom"/>
</dbReference>
<feature type="domain" description="Tyrosine-protein phosphatase" evidence="3">
    <location>
        <begin position="622"/>
        <end position="819"/>
    </location>
</feature>
<dbReference type="SUPFAM" id="SSF52799">
    <property type="entry name" value="(Phosphotyrosine protein) phosphatases II"/>
    <property type="match status" value="1"/>
</dbReference>
<dbReference type="EMBL" id="HE576753">
    <property type="protein sequence ID" value="CCC68833.1"/>
    <property type="molecule type" value="Genomic_DNA"/>
</dbReference>
<organism evidence="5 6">
    <name type="scientific">Naumovozyma castellii</name>
    <name type="common">Yeast</name>
    <name type="synonym">Saccharomyces castellii</name>
    <dbReference type="NCBI Taxonomy" id="27288"/>
    <lineage>
        <taxon>Eukaryota</taxon>
        <taxon>Fungi</taxon>
        <taxon>Dikarya</taxon>
        <taxon>Ascomycota</taxon>
        <taxon>Saccharomycotina</taxon>
        <taxon>Saccharomycetes</taxon>
        <taxon>Saccharomycetales</taxon>
        <taxon>Saccharomycetaceae</taxon>
        <taxon>Naumovozyma</taxon>
    </lineage>
</organism>
<dbReference type="eggNOG" id="KOG1716">
    <property type="taxonomic scope" value="Eukaryota"/>
</dbReference>
<dbReference type="Gene3D" id="3.90.190.10">
    <property type="entry name" value="Protein tyrosine phosphatase superfamily"/>
    <property type="match status" value="1"/>
</dbReference>
<dbReference type="GeneID" id="96902390"/>
<gene>
    <name evidence="5" type="primary">NCAS0B07490</name>
    <name evidence="5" type="ordered locus">NCAS_0B07490</name>
</gene>
<name>G0VAA3_NAUCA</name>
<proteinExistence type="predicted"/>
<dbReference type="SMART" id="SM00404">
    <property type="entry name" value="PTPc_motif"/>
    <property type="match status" value="1"/>
</dbReference>
<dbReference type="FunCoup" id="G0VAA3">
    <property type="interactions" value="13"/>
</dbReference>
<reference evidence="5 6" key="1">
    <citation type="journal article" date="2011" name="Proc. Natl. Acad. Sci. U.S.A.">
        <title>Evolutionary erosion of yeast sex chromosomes by mating-type switching accidents.</title>
        <authorList>
            <person name="Gordon J.L."/>
            <person name="Armisen D."/>
            <person name="Proux-Wera E."/>
            <person name="Oheigeartaigh S.S."/>
            <person name="Byrne K.P."/>
            <person name="Wolfe K.H."/>
        </authorList>
    </citation>
    <scope>NUCLEOTIDE SEQUENCE [LARGE SCALE GENOMIC DNA]</scope>
    <source>
        <strain evidence="6">ATCC 76901 / BCRC 22586 / CBS 4309 / NBRC 1992 / NRRL Y-12630</strain>
    </source>
</reference>
<dbReference type="InterPro" id="IPR029021">
    <property type="entry name" value="Prot-tyrosine_phosphatase-like"/>
</dbReference>
<keyword evidence="2" id="KW-0904">Protein phosphatase</keyword>